<name>A0A8E2JQC1_9PEZI</name>
<protein>
    <submittedName>
        <fullName evidence="2">Uncharacterized protein</fullName>
    </submittedName>
</protein>
<reference evidence="2 3" key="1">
    <citation type="journal article" date="2016" name="Nat. Commun.">
        <title>Ectomycorrhizal ecology is imprinted in the genome of the dominant symbiotic fungus Cenococcum geophilum.</title>
        <authorList>
            <consortium name="DOE Joint Genome Institute"/>
            <person name="Peter M."/>
            <person name="Kohler A."/>
            <person name="Ohm R.A."/>
            <person name="Kuo A."/>
            <person name="Krutzmann J."/>
            <person name="Morin E."/>
            <person name="Arend M."/>
            <person name="Barry K.W."/>
            <person name="Binder M."/>
            <person name="Choi C."/>
            <person name="Clum A."/>
            <person name="Copeland A."/>
            <person name="Grisel N."/>
            <person name="Haridas S."/>
            <person name="Kipfer T."/>
            <person name="LaButti K."/>
            <person name="Lindquist E."/>
            <person name="Lipzen A."/>
            <person name="Maire R."/>
            <person name="Meier B."/>
            <person name="Mihaltcheva S."/>
            <person name="Molinier V."/>
            <person name="Murat C."/>
            <person name="Poggeler S."/>
            <person name="Quandt C.A."/>
            <person name="Sperisen C."/>
            <person name="Tritt A."/>
            <person name="Tisserant E."/>
            <person name="Crous P.W."/>
            <person name="Henrissat B."/>
            <person name="Nehls U."/>
            <person name="Egli S."/>
            <person name="Spatafora J.W."/>
            <person name="Grigoriev I.V."/>
            <person name="Martin F.M."/>
        </authorList>
    </citation>
    <scope>NUCLEOTIDE SEQUENCE [LARGE SCALE GENOMIC DNA]</scope>
    <source>
        <strain evidence="2 3">CBS 207.34</strain>
    </source>
</reference>
<dbReference type="EMBL" id="KV750220">
    <property type="protein sequence ID" value="OCL05735.1"/>
    <property type="molecule type" value="Genomic_DNA"/>
</dbReference>
<dbReference type="Proteomes" id="UP000250140">
    <property type="component" value="Unassembled WGS sequence"/>
</dbReference>
<gene>
    <name evidence="2" type="ORF">AOQ84DRAFT_224558</name>
</gene>
<organism evidence="2 3">
    <name type="scientific">Glonium stellatum</name>
    <dbReference type="NCBI Taxonomy" id="574774"/>
    <lineage>
        <taxon>Eukaryota</taxon>
        <taxon>Fungi</taxon>
        <taxon>Dikarya</taxon>
        <taxon>Ascomycota</taxon>
        <taxon>Pezizomycotina</taxon>
        <taxon>Dothideomycetes</taxon>
        <taxon>Pleosporomycetidae</taxon>
        <taxon>Gloniales</taxon>
        <taxon>Gloniaceae</taxon>
        <taxon>Glonium</taxon>
    </lineage>
</organism>
<accession>A0A8E2JQC1</accession>
<feature type="region of interest" description="Disordered" evidence="1">
    <location>
        <begin position="1"/>
        <end position="38"/>
    </location>
</feature>
<proteinExistence type="predicted"/>
<evidence type="ECO:0000313" key="3">
    <source>
        <dbReference type="Proteomes" id="UP000250140"/>
    </source>
</evidence>
<dbReference type="AlphaFoldDB" id="A0A8E2JQC1"/>
<evidence type="ECO:0000313" key="2">
    <source>
        <dbReference type="EMBL" id="OCL05735.1"/>
    </source>
</evidence>
<keyword evidence="3" id="KW-1185">Reference proteome</keyword>
<sequence length="249" mass="27586">MKSAMGGTRSKRSTNERPSRSQGHNGSRGRRAAASNDQAAGQLAGHLWMLVDAFWRHAATMGSWGRSWVSLRVVGTRRCRVQWDGVLAEDDATFCRESWQFTLVAGTRRMDKEEMDKEQRPSKVQRRRAARLAARKHRRAASAASAASAANAGWQLAAHSWDSLASLLLVAGEASPFAYHAMQMGFRGFMRRTDQRRVPVPHPSSQSFTPTPSHWTLRCSSQPAQSRISTLFVQAVRPSCSSKPFASSC</sequence>
<evidence type="ECO:0000256" key="1">
    <source>
        <dbReference type="SAM" id="MobiDB-lite"/>
    </source>
</evidence>